<dbReference type="GO" id="GO:0007094">
    <property type="term" value="P:mitotic spindle assembly checkpoint signaling"/>
    <property type="evidence" value="ECO:0007669"/>
    <property type="project" value="InterPro"/>
</dbReference>
<name>A0A151Z8B6_TIELA</name>
<evidence type="ECO:0000259" key="3">
    <source>
        <dbReference type="PROSITE" id="PS51489"/>
    </source>
</evidence>
<evidence type="ECO:0000313" key="5">
    <source>
        <dbReference type="Proteomes" id="UP000076078"/>
    </source>
</evidence>
<comment type="caution">
    <text evidence="4">The sequence shown here is derived from an EMBL/GenBank/DDBJ whole genome shotgun (WGS) entry which is preliminary data.</text>
</comment>
<dbReference type="OMA" id="NCEKGVG"/>
<feature type="region of interest" description="Disordered" evidence="2">
    <location>
        <begin position="347"/>
        <end position="407"/>
    </location>
</feature>
<feature type="region of interest" description="Disordered" evidence="2">
    <location>
        <begin position="192"/>
        <end position="265"/>
    </location>
</feature>
<dbReference type="PANTHER" id="PTHR14030:SF4">
    <property type="entry name" value="BUB1 KINASE, ISOFORM A-RELATED"/>
    <property type="match status" value="1"/>
</dbReference>
<dbReference type="InterPro" id="IPR013212">
    <property type="entry name" value="Mad3/Bub1_I"/>
</dbReference>
<dbReference type="PANTHER" id="PTHR14030">
    <property type="entry name" value="MITOTIC CHECKPOINT SERINE/THREONINE-PROTEIN KINASE BUB1"/>
    <property type="match status" value="1"/>
</dbReference>
<dbReference type="GO" id="GO:0004672">
    <property type="term" value="F:protein kinase activity"/>
    <property type="evidence" value="ECO:0007669"/>
    <property type="project" value="TreeGrafter"/>
</dbReference>
<dbReference type="FunCoup" id="A0A151Z8B6">
    <property type="interactions" value="53"/>
</dbReference>
<dbReference type="STRING" id="361077.A0A151Z8B6"/>
<dbReference type="InParanoid" id="A0A151Z8B6"/>
<dbReference type="FunFam" id="1.25.40.430:FF:000003">
    <property type="entry name" value="Checkpoint serine/threonine-protein kinase BUB1"/>
    <property type="match status" value="1"/>
</dbReference>
<accession>A0A151Z8B6</accession>
<dbReference type="Proteomes" id="UP000076078">
    <property type="component" value="Unassembled WGS sequence"/>
</dbReference>
<keyword evidence="1" id="KW-0175">Coiled coil</keyword>
<sequence>MSVSDWENVKENILPLNSGRDPSKLASFGKASLSSSITTPTPELEIEKEKFENLIKEYKGDDPIDNWLKYTKWVQQSYPGGNMKNELIVLLERCTKLFLSWEKYKNDPRYLRIWITYADMCSDPVEIFSFLETNKIGCNLSLLYEARAIVYENKGNYQQADLAYQQGIQRKAQPLERLQQKHSDFERRLISRMKHQQQQGLQPQQQTPSQDQQSENKVSRSALGTISSSTVGSERKSLAQPTKPSSTMTNDDNQKKRKVPSKSSNSEFMIFDDSLGSSQNVETNSKFLGSAAKKTGGSGSVVVWDELEPELHKHKENTQIAQKWTDSKVPQKKVKSQGNEFQVYCDDPQSLQSSTSSTFNKPMSPNKLQQVSQSSLSRYEQIQNNPLANFPKQPLSTTSTSSSSQRNEKIGYKKALFMINETEELSFEQLRANKHKSQQILRDQEQRRQRELELEMEKQKLQKEMQVEKEKETLKELELQKQKQQQLQQLQQQQQKLNIQMNRPPSPTMTIHTKEAFNDVMAMFNEPLQFESIGPKSFSQSTLDSPFGASTKQPVVMVPTTITSNNIDENDEYYENQENLDPMELMKKRSILTSSQSKVTNRDIIQKQMFNGSPVPPQPHQQQDEEFLTIDDRERIETIDRIDRYVKKEIPTFEIFEDPSLASKTNNSNTNSTDVQMMDKSILGNSISAAANGSTGKGGFTIYEEPNQNFLANSVSSLSISSMSTTPDPTTVIFLSLTPENGILNPYDMEHLYLLEQYVSGNVELYPGFVNVSDDDSQMSKSISEQGEILQKSTTLFSQPQPIGMNLLQCIYSNKSAVGSIQEFNIERTDDLYLQTAEGSSSAWQVMKLQDPPSIWEFYISSQIKQKMASDQLLHYNDIKSLFYFSDRSIMLTDYLENGSIYDLVQSKFPVEESLALYNTIEILKVVDGLHQVGIINGSLSPRSFYFIYGDTSYSDWTSKCNDEWKKKGFRLTNYYRAIDISLYSDGVKFQSQAEHLAEDCSDPLWLKSREYYSYDLDYLGICKVVFYYLSSGKSIALAIRDNQELVVSNLSELPSAYQSNPIWNQLFTKLLNHKCINNSSNVNILKEVQATFESYLESDSRSKFLKNLSRKQKIHVFQFLKSISSS</sequence>
<dbReference type="Pfam" id="PF08311">
    <property type="entry name" value="Mad3_BUB1_I"/>
    <property type="match status" value="1"/>
</dbReference>
<dbReference type="PROSITE" id="PS51489">
    <property type="entry name" value="BUB1_N"/>
    <property type="match status" value="1"/>
</dbReference>
<dbReference type="OrthoDB" id="248495at2759"/>
<dbReference type="EMBL" id="LODT01000037">
    <property type="protein sequence ID" value="KYQ90213.1"/>
    <property type="molecule type" value="Genomic_DNA"/>
</dbReference>
<dbReference type="Gene3D" id="1.10.510.10">
    <property type="entry name" value="Transferase(Phosphotransferase) domain 1"/>
    <property type="match status" value="1"/>
</dbReference>
<reference evidence="4 5" key="1">
    <citation type="submission" date="2015-12" db="EMBL/GenBank/DDBJ databases">
        <title>Dictyostelia acquired genes for synthesis and detection of signals that induce cell-type specialization by lateral gene transfer from prokaryotes.</title>
        <authorList>
            <person name="Gloeckner G."/>
            <person name="Schaap P."/>
        </authorList>
    </citation>
    <scope>NUCLEOTIDE SEQUENCE [LARGE SCALE GENOMIC DNA]</scope>
    <source>
        <strain evidence="4 5">TK</strain>
    </source>
</reference>
<dbReference type="InterPro" id="IPR011009">
    <property type="entry name" value="Kinase-like_dom_sf"/>
</dbReference>
<feature type="compositionally biased region" description="Polar residues" evidence="2">
    <location>
        <begin position="349"/>
        <end position="387"/>
    </location>
</feature>
<protein>
    <recommendedName>
        <fullName evidence="3">BUB1 N-terminal domain-containing protein</fullName>
    </recommendedName>
</protein>
<dbReference type="SUPFAM" id="SSF56112">
    <property type="entry name" value="Protein kinase-like (PK-like)"/>
    <property type="match status" value="1"/>
</dbReference>
<organism evidence="4 5">
    <name type="scientific">Tieghemostelium lacteum</name>
    <name type="common">Slime mold</name>
    <name type="synonym">Dictyostelium lacteum</name>
    <dbReference type="NCBI Taxonomy" id="361077"/>
    <lineage>
        <taxon>Eukaryota</taxon>
        <taxon>Amoebozoa</taxon>
        <taxon>Evosea</taxon>
        <taxon>Eumycetozoa</taxon>
        <taxon>Dictyostelia</taxon>
        <taxon>Dictyosteliales</taxon>
        <taxon>Raperosteliaceae</taxon>
        <taxon>Tieghemostelium</taxon>
    </lineage>
</organism>
<evidence type="ECO:0000313" key="4">
    <source>
        <dbReference type="EMBL" id="KYQ90213.1"/>
    </source>
</evidence>
<proteinExistence type="predicted"/>
<feature type="compositionally biased region" description="Polar residues" evidence="2">
    <location>
        <begin position="239"/>
        <end position="251"/>
    </location>
</feature>
<dbReference type="SMART" id="SM00777">
    <property type="entry name" value="Mad3_BUB1_I"/>
    <property type="match status" value="1"/>
</dbReference>
<dbReference type="AlphaFoldDB" id="A0A151Z8B6"/>
<dbReference type="GO" id="GO:0051754">
    <property type="term" value="P:meiotic sister chromatid cohesion, centromeric"/>
    <property type="evidence" value="ECO:0007669"/>
    <property type="project" value="TreeGrafter"/>
</dbReference>
<feature type="coiled-coil region" evidence="1">
    <location>
        <begin position="427"/>
        <end position="503"/>
    </location>
</feature>
<feature type="compositionally biased region" description="Polar residues" evidence="2">
    <location>
        <begin position="222"/>
        <end position="232"/>
    </location>
</feature>
<feature type="compositionally biased region" description="Low complexity" evidence="2">
    <location>
        <begin position="196"/>
        <end position="213"/>
    </location>
</feature>
<evidence type="ECO:0000256" key="1">
    <source>
        <dbReference type="SAM" id="Coils"/>
    </source>
</evidence>
<dbReference type="Gene3D" id="1.25.40.430">
    <property type="match status" value="1"/>
</dbReference>
<gene>
    <name evidence="4" type="ORF">DLAC_08814</name>
</gene>
<dbReference type="InterPro" id="IPR015661">
    <property type="entry name" value="Bub1/Mad3"/>
</dbReference>
<feature type="domain" description="BUB1 N-terminal" evidence="3">
    <location>
        <begin position="51"/>
        <end position="208"/>
    </location>
</feature>
<dbReference type="GO" id="GO:0000776">
    <property type="term" value="C:kinetochore"/>
    <property type="evidence" value="ECO:0007669"/>
    <property type="project" value="UniProtKB-ARBA"/>
</dbReference>
<dbReference type="GO" id="GO:0005634">
    <property type="term" value="C:nucleus"/>
    <property type="evidence" value="ECO:0007669"/>
    <property type="project" value="TreeGrafter"/>
</dbReference>
<evidence type="ECO:0000256" key="2">
    <source>
        <dbReference type="SAM" id="MobiDB-lite"/>
    </source>
</evidence>
<dbReference type="GO" id="GO:0032991">
    <property type="term" value="C:protein-containing complex"/>
    <property type="evidence" value="ECO:0007669"/>
    <property type="project" value="UniProtKB-ARBA"/>
</dbReference>
<keyword evidence="5" id="KW-1185">Reference proteome</keyword>